<reference evidence="9 10" key="1">
    <citation type="submission" date="2020-06" db="EMBL/GenBank/DDBJ databases">
        <authorList>
            <person name="Li R."/>
            <person name="Bekaert M."/>
        </authorList>
    </citation>
    <scope>NUCLEOTIDE SEQUENCE [LARGE SCALE GENOMIC DNA]</scope>
    <source>
        <strain evidence="10">wild</strain>
    </source>
</reference>
<keyword evidence="6" id="KW-0325">Glycoprotein</keyword>
<evidence type="ECO:0000256" key="4">
    <source>
        <dbReference type="ARBA" id="ARBA00023136"/>
    </source>
</evidence>
<protein>
    <recommendedName>
        <fullName evidence="8">Ig-like domain-containing protein</fullName>
    </recommendedName>
</protein>
<evidence type="ECO:0000313" key="9">
    <source>
        <dbReference type="EMBL" id="CAC5375679.1"/>
    </source>
</evidence>
<keyword evidence="7" id="KW-0393">Immunoglobulin domain</keyword>
<sequence>MEDNSKNKIDPSARRDCNNKSKHLSLKMDLKPYHGVNKLLICLILLLVPTVVAQSRVPPGEPVITASKNRVAIGETVTLTCNSTLGSPVPSVRWFRGEKVKSSIYSTVGSTTTNTYTFTATEDDMFAVYECRVDNDVIQSPLTSTIYITIYKPLVVNAPKTFYTALTSTIVKLICIVTSGTAIKGINWYKGGRLLPFASNNRLSGGNINNPNLTITNVQLTDAGEYVCSATDGQVTKSTKNIVLSLQVPLEINAPLTFYAPQTSTSVALTCRVTSGTADRIDWYKDNQQVNFALNNRFSGGSVQNPSLFIRNVQLSDGGQYVCSATAGTVTKRTSIIRLSPEVPLAVNAPMTFYSPMTSTSVTLACRITSGTATEIKWYKDDQPLLIALTARYSGGSVGTPSLFISNVQLRDGGRYICSATDGSVTRNTSMITLSPKATPSQPILVGPQSVAAGSSGTWTCTSSGAFPAQTLAMRIGNQLFNNELSTNSLFESFAGTYRVVGRLTWAPSMGHNGQIIYCDVFHPQTLNNKQTSSLQLTVRSSLSVTAPNTFYNPAETETVTLACIVTAGNPTEITWKMNNNPLTISGKMSGGTISNPALRISNVAMSDAGNYICEATDGNVNVRAETIRLSPVARPVSEFDIITDILDGYNKLVRPIDPVVKVTHSLIPKEMVEFDYKILVFKAFQCISWNDPRLSWPRGQPRVSLPSSIIWLPDIVMLGQKLMMDFEDKAIITKAGDVTYCPYLEMISKIGIVPRMI</sequence>
<dbReference type="InterPro" id="IPR003598">
    <property type="entry name" value="Ig_sub2"/>
</dbReference>
<dbReference type="Gene3D" id="2.60.40.10">
    <property type="entry name" value="Immunoglobulins"/>
    <property type="match status" value="6"/>
</dbReference>
<dbReference type="InterPro" id="IPR006202">
    <property type="entry name" value="Neur_chan_lig-bd"/>
</dbReference>
<evidence type="ECO:0000256" key="3">
    <source>
        <dbReference type="ARBA" id="ARBA00022989"/>
    </source>
</evidence>
<keyword evidence="2" id="KW-0812">Transmembrane</keyword>
<evidence type="ECO:0000256" key="2">
    <source>
        <dbReference type="ARBA" id="ARBA00022692"/>
    </source>
</evidence>
<keyword evidence="10" id="KW-1185">Reference proteome</keyword>
<accession>A0A6J8AXC9</accession>
<evidence type="ECO:0000256" key="1">
    <source>
        <dbReference type="ARBA" id="ARBA00004479"/>
    </source>
</evidence>
<name>A0A6J8AXC9_MYTCO</name>
<dbReference type="GO" id="GO:0050839">
    <property type="term" value="F:cell adhesion molecule binding"/>
    <property type="evidence" value="ECO:0007669"/>
    <property type="project" value="TreeGrafter"/>
</dbReference>
<dbReference type="EMBL" id="CACVKT020002154">
    <property type="protein sequence ID" value="CAC5375679.1"/>
    <property type="molecule type" value="Genomic_DNA"/>
</dbReference>
<evidence type="ECO:0000256" key="7">
    <source>
        <dbReference type="ARBA" id="ARBA00023319"/>
    </source>
</evidence>
<dbReference type="SUPFAM" id="SSF63712">
    <property type="entry name" value="Nicotinic receptor ligand binding domain-like"/>
    <property type="match status" value="1"/>
</dbReference>
<dbReference type="PANTHER" id="PTHR11640">
    <property type="entry name" value="NEPHRIN"/>
    <property type="match status" value="1"/>
</dbReference>
<feature type="domain" description="Ig-like" evidence="8">
    <location>
        <begin position="556"/>
        <end position="631"/>
    </location>
</feature>
<evidence type="ECO:0000256" key="6">
    <source>
        <dbReference type="ARBA" id="ARBA00023180"/>
    </source>
</evidence>
<feature type="domain" description="Ig-like" evidence="8">
    <location>
        <begin position="153"/>
        <end position="245"/>
    </location>
</feature>
<dbReference type="InterPro" id="IPR051275">
    <property type="entry name" value="Cell_adhesion_signaling"/>
</dbReference>
<dbReference type="GO" id="GO:0005886">
    <property type="term" value="C:plasma membrane"/>
    <property type="evidence" value="ECO:0007669"/>
    <property type="project" value="TreeGrafter"/>
</dbReference>
<dbReference type="GO" id="GO:0005911">
    <property type="term" value="C:cell-cell junction"/>
    <property type="evidence" value="ECO:0007669"/>
    <property type="project" value="TreeGrafter"/>
</dbReference>
<evidence type="ECO:0000313" key="10">
    <source>
        <dbReference type="Proteomes" id="UP000507470"/>
    </source>
</evidence>
<dbReference type="Pfam" id="PF08205">
    <property type="entry name" value="C2-set_2"/>
    <property type="match status" value="1"/>
</dbReference>
<feature type="domain" description="Ig-like" evidence="8">
    <location>
        <begin position="49"/>
        <end position="149"/>
    </location>
</feature>
<dbReference type="Gene3D" id="2.70.170.10">
    <property type="entry name" value="Neurotransmitter-gated ion-channel ligand-binding domain"/>
    <property type="match status" value="1"/>
</dbReference>
<keyword evidence="5" id="KW-1015">Disulfide bond</keyword>
<feature type="domain" description="Ig-like" evidence="8">
    <location>
        <begin position="341"/>
        <end position="435"/>
    </location>
</feature>
<organism evidence="9 10">
    <name type="scientific">Mytilus coruscus</name>
    <name type="common">Sea mussel</name>
    <dbReference type="NCBI Taxonomy" id="42192"/>
    <lineage>
        <taxon>Eukaryota</taxon>
        <taxon>Metazoa</taxon>
        <taxon>Spiralia</taxon>
        <taxon>Lophotrochozoa</taxon>
        <taxon>Mollusca</taxon>
        <taxon>Bivalvia</taxon>
        <taxon>Autobranchia</taxon>
        <taxon>Pteriomorphia</taxon>
        <taxon>Mytilida</taxon>
        <taxon>Mytiloidea</taxon>
        <taxon>Mytilidae</taxon>
        <taxon>Mytilinae</taxon>
        <taxon>Mytilus</taxon>
    </lineage>
</organism>
<dbReference type="SMART" id="SM00409">
    <property type="entry name" value="IG"/>
    <property type="match status" value="6"/>
</dbReference>
<comment type="subcellular location">
    <subcellularLocation>
        <location evidence="1">Membrane</location>
        <topology evidence="1">Single-pass type I membrane protein</topology>
    </subcellularLocation>
</comment>
<dbReference type="SUPFAM" id="SSF48726">
    <property type="entry name" value="Immunoglobulin"/>
    <property type="match status" value="6"/>
</dbReference>
<dbReference type="Proteomes" id="UP000507470">
    <property type="component" value="Unassembled WGS sequence"/>
</dbReference>
<dbReference type="AlphaFoldDB" id="A0A6J8AXC9"/>
<evidence type="ECO:0000256" key="5">
    <source>
        <dbReference type="ARBA" id="ARBA00023157"/>
    </source>
</evidence>
<dbReference type="InterPro" id="IPR007110">
    <property type="entry name" value="Ig-like_dom"/>
</dbReference>
<feature type="domain" description="Ig-like" evidence="8">
    <location>
        <begin position="249"/>
        <end position="335"/>
    </location>
</feature>
<dbReference type="PANTHER" id="PTHR11640:SF164">
    <property type="entry name" value="MAM DOMAIN-CONTAINING GLYCOSYLPHOSPHATIDYLINOSITOL ANCHOR PROTEIN 1"/>
    <property type="match status" value="1"/>
</dbReference>
<proteinExistence type="predicted"/>
<dbReference type="Pfam" id="PF02931">
    <property type="entry name" value="Neur_chan_LBD"/>
    <property type="match status" value="1"/>
</dbReference>
<evidence type="ECO:0000259" key="8">
    <source>
        <dbReference type="PROSITE" id="PS50835"/>
    </source>
</evidence>
<gene>
    <name evidence="9" type="ORF">MCOR_12615</name>
</gene>
<dbReference type="InterPro" id="IPR013783">
    <property type="entry name" value="Ig-like_fold"/>
</dbReference>
<dbReference type="OrthoDB" id="6157574at2759"/>
<dbReference type="SMART" id="SM00406">
    <property type="entry name" value="IGv"/>
    <property type="match status" value="3"/>
</dbReference>
<dbReference type="InterPro" id="IPR013162">
    <property type="entry name" value="CD80_C2-set"/>
</dbReference>
<dbReference type="Pfam" id="PF13927">
    <property type="entry name" value="Ig_3"/>
    <property type="match status" value="5"/>
</dbReference>
<keyword evidence="3" id="KW-1133">Transmembrane helix</keyword>
<dbReference type="InterPro" id="IPR036179">
    <property type="entry name" value="Ig-like_dom_sf"/>
</dbReference>
<dbReference type="CDD" id="cd00096">
    <property type="entry name" value="Ig"/>
    <property type="match status" value="3"/>
</dbReference>
<dbReference type="InterPro" id="IPR013106">
    <property type="entry name" value="Ig_V-set"/>
</dbReference>
<keyword evidence="4" id="KW-0472">Membrane</keyword>
<dbReference type="InterPro" id="IPR036734">
    <property type="entry name" value="Neur_chan_lig-bd_sf"/>
</dbReference>
<dbReference type="GO" id="GO:0098609">
    <property type="term" value="P:cell-cell adhesion"/>
    <property type="evidence" value="ECO:0007669"/>
    <property type="project" value="TreeGrafter"/>
</dbReference>
<dbReference type="PROSITE" id="PS50835">
    <property type="entry name" value="IG_LIKE"/>
    <property type="match status" value="5"/>
</dbReference>
<dbReference type="GO" id="GO:0005230">
    <property type="term" value="F:extracellular ligand-gated monoatomic ion channel activity"/>
    <property type="evidence" value="ECO:0007669"/>
    <property type="project" value="InterPro"/>
</dbReference>
<dbReference type="SMART" id="SM00408">
    <property type="entry name" value="IGc2"/>
    <property type="match status" value="5"/>
</dbReference>
<dbReference type="InterPro" id="IPR003599">
    <property type="entry name" value="Ig_sub"/>
</dbReference>